<evidence type="ECO:0000313" key="2">
    <source>
        <dbReference type="Proteomes" id="UP000003163"/>
    </source>
</evidence>
<keyword evidence="2" id="KW-1185">Reference proteome</keyword>
<dbReference type="EMBL" id="AFBI03000064">
    <property type="protein sequence ID" value="EJW02584.1"/>
    <property type="molecule type" value="Genomic_DNA"/>
</dbReference>
<reference evidence="1 2" key="1">
    <citation type="submission" date="2011-08" db="EMBL/GenBank/DDBJ databases">
        <authorList>
            <person name="Liu Z.J."/>
            <person name="Shi F.L."/>
            <person name="Lu J.Q."/>
            <person name="Li M."/>
            <person name="Wang Z.L."/>
        </authorList>
    </citation>
    <scope>NUCLEOTIDE SEQUENCE [LARGE SCALE GENOMIC DNA]</scope>
    <source>
        <strain evidence="1 2">USNM 41457</strain>
    </source>
</reference>
<dbReference type="VEuPathDB" id="MicrosporidiaDB:EDEG_03017"/>
<dbReference type="STRING" id="1003232.J9D4Y5"/>
<dbReference type="OrthoDB" id="10263741at2759"/>
<dbReference type="HOGENOM" id="CLU_717673_0_0_1"/>
<comment type="caution">
    <text evidence="1">The sequence shown here is derived from an EMBL/GenBank/DDBJ whole genome shotgun (WGS) entry which is preliminary data.</text>
</comment>
<name>J9D4Y5_EDHAE</name>
<reference evidence="2" key="2">
    <citation type="submission" date="2015-07" db="EMBL/GenBank/DDBJ databases">
        <title>Contrasting host-pathogen interactions and genome evolution in two generalist and specialist microsporidian pathogens of mosquitoes.</title>
        <authorList>
            <consortium name="The Broad Institute Genomics Platform"/>
            <consortium name="The Broad Institute Genome Sequencing Center for Infectious Disease"/>
            <person name="Cuomo C.A."/>
            <person name="Sanscrainte N.D."/>
            <person name="Goldberg J.M."/>
            <person name="Heiman D."/>
            <person name="Young S."/>
            <person name="Zeng Q."/>
            <person name="Becnel J.J."/>
            <person name="Birren B.W."/>
        </authorList>
    </citation>
    <scope>NUCLEOTIDE SEQUENCE [LARGE SCALE GENOMIC DNA]</scope>
    <source>
        <strain evidence="2">USNM 41457</strain>
    </source>
</reference>
<protein>
    <recommendedName>
        <fullName evidence="3">DM2 domain-containing protein</fullName>
    </recommendedName>
</protein>
<evidence type="ECO:0008006" key="3">
    <source>
        <dbReference type="Google" id="ProtNLM"/>
    </source>
</evidence>
<evidence type="ECO:0000313" key="1">
    <source>
        <dbReference type="EMBL" id="EJW02584.1"/>
    </source>
</evidence>
<organism evidence="1 2">
    <name type="scientific">Edhazardia aedis (strain USNM 41457)</name>
    <name type="common">Microsporidian parasite</name>
    <dbReference type="NCBI Taxonomy" id="1003232"/>
    <lineage>
        <taxon>Eukaryota</taxon>
        <taxon>Fungi</taxon>
        <taxon>Fungi incertae sedis</taxon>
        <taxon>Microsporidia</taxon>
        <taxon>Edhazardia</taxon>
    </lineage>
</organism>
<proteinExistence type="predicted"/>
<dbReference type="InParanoid" id="J9D4Y5"/>
<dbReference type="Proteomes" id="UP000003163">
    <property type="component" value="Unassembled WGS sequence"/>
</dbReference>
<gene>
    <name evidence="1" type="ORF">EDEG_03017</name>
</gene>
<dbReference type="AlphaFoldDB" id="J9D4Y5"/>
<sequence length="385" mass="44790">MSDLQELQDTLEKLIQSEQKLDEVVAKTLLKNEESHNVRLKCFKRLRVFLKIVIENDALRLRIDGRVINDFVNNAGLKFSELLSKVIVVCNEEVIACKDFKQESNKVEAEANKGYSENENLQVEQNNVVEIIESNNSTNTIEKDLFEEIGVVHKLENTDNVDIYEWHANVNAKYFDAFEVNLSNIPKSIKIIFDFDNSKDLVKLCLPLQKLFGKVSVPKSKALIEMWKYLVNNSLIQRGEEFVLNNILAEVFPFNENDEKTEIGSVLKMDKLTYLMNRYCFLNLDVCAVNLPVENCDRVFDVLFERDDLTDPLKMYKNRNIKLLDSKIDGLKSDLEYIQNQCDCYNKFIDDPIKFFIRLYCDASLSMYDSKVMDSVYKVLKKKEE</sequence>
<accession>J9D4Y5</accession>